<gene>
    <name evidence="2" type="ORF">SNEC2469_LOCUS24743</name>
</gene>
<feature type="region of interest" description="Disordered" evidence="1">
    <location>
        <begin position="137"/>
        <end position="159"/>
    </location>
</feature>
<feature type="non-terminal residue" evidence="2">
    <location>
        <position position="1"/>
    </location>
</feature>
<evidence type="ECO:0000313" key="3">
    <source>
        <dbReference type="Proteomes" id="UP000601435"/>
    </source>
</evidence>
<dbReference type="AlphaFoldDB" id="A0A812ZIZ9"/>
<proteinExistence type="predicted"/>
<feature type="compositionally biased region" description="Basic and acidic residues" evidence="1">
    <location>
        <begin position="234"/>
        <end position="252"/>
    </location>
</feature>
<comment type="caution">
    <text evidence="2">The sequence shown here is derived from an EMBL/GenBank/DDBJ whole genome shotgun (WGS) entry which is preliminary data.</text>
</comment>
<name>A0A812ZIZ9_9DINO</name>
<protein>
    <submittedName>
        <fullName evidence="2">Uncharacterized protein</fullName>
    </submittedName>
</protein>
<dbReference type="OrthoDB" id="446449at2759"/>
<evidence type="ECO:0000313" key="2">
    <source>
        <dbReference type="EMBL" id="CAE7828314.1"/>
    </source>
</evidence>
<feature type="compositionally biased region" description="Low complexity" evidence="1">
    <location>
        <begin position="411"/>
        <end position="426"/>
    </location>
</feature>
<reference evidence="2" key="1">
    <citation type="submission" date="2021-02" db="EMBL/GenBank/DDBJ databases">
        <authorList>
            <person name="Dougan E. K."/>
            <person name="Rhodes N."/>
            <person name="Thang M."/>
            <person name="Chan C."/>
        </authorList>
    </citation>
    <scope>NUCLEOTIDE SEQUENCE</scope>
</reference>
<feature type="region of interest" description="Disordered" evidence="1">
    <location>
        <begin position="410"/>
        <end position="438"/>
    </location>
</feature>
<feature type="region of interest" description="Disordered" evidence="1">
    <location>
        <begin position="228"/>
        <end position="252"/>
    </location>
</feature>
<feature type="region of interest" description="Disordered" evidence="1">
    <location>
        <begin position="1"/>
        <end position="84"/>
    </location>
</feature>
<feature type="compositionally biased region" description="Low complexity" evidence="1">
    <location>
        <begin position="69"/>
        <end position="84"/>
    </location>
</feature>
<evidence type="ECO:0000256" key="1">
    <source>
        <dbReference type="SAM" id="MobiDB-lite"/>
    </source>
</evidence>
<organism evidence="2 3">
    <name type="scientific">Symbiodinium necroappetens</name>
    <dbReference type="NCBI Taxonomy" id="1628268"/>
    <lineage>
        <taxon>Eukaryota</taxon>
        <taxon>Sar</taxon>
        <taxon>Alveolata</taxon>
        <taxon>Dinophyceae</taxon>
        <taxon>Suessiales</taxon>
        <taxon>Symbiodiniaceae</taxon>
        <taxon>Symbiodinium</taxon>
    </lineage>
</organism>
<sequence length="438" mass="49268">MTKAGEPLKKKPKTKASTKQASKDQNKVKNNEESNEVKATEGNSEVKNIKEVTSCGPKDQDDAATKPHAAPSPEAAAASSWPARSWPEAYAAEDSYGWHSQTWQSGTWGWGHREGEQAQWVNQWHGAWRRRRSSLDSFPDEDWQATPTPAKTWRRSDTTDTEVELDSGVVHALQRLRSFDKTGDLAQLAQSLEAKFLALGTPTKEVPSEAIGLNGQDSAPTIVTTQLTGNQKESQAEAEKEDASKGDDPSLTEKEAKKLEELQKRKKAAHARYMRYYRSVRESPRTPVEIRRMGDKAKNDSTMNSILFEAWEKCQGDWKTSSIYLNLKSISRTRRTGVRVWMTRAEVVAKFGETSADAIILRKQGDEKLRTSEIRRHPELPESDELVQYLILDTSKFVEEEEEVMEQLYQAADVDSSSSSSDTSAASKKKANRFNVWQ</sequence>
<dbReference type="Proteomes" id="UP000601435">
    <property type="component" value="Unassembled WGS sequence"/>
</dbReference>
<accession>A0A812ZIZ9</accession>
<dbReference type="EMBL" id="CAJNJA010048026">
    <property type="protein sequence ID" value="CAE7828314.1"/>
    <property type="molecule type" value="Genomic_DNA"/>
</dbReference>
<feature type="compositionally biased region" description="Basic and acidic residues" evidence="1">
    <location>
        <begin position="21"/>
        <end position="39"/>
    </location>
</feature>
<keyword evidence="3" id="KW-1185">Reference proteome</keyword>